<comment type="similarity">
    <text evidence="1">Belongs to the UDP-glycosyltransferase family.</text>
</comment>
<dbReference type="RefSeq" id="XP_016454692.1">
    <property type="nucleotide sequence ID" value="XM_016599206.1"/>
</dbReference>
<dbReference type="FunFam" id="3.40.50.2000:FF:000060">
    <property type="entry name" value="Glycosyltransferase"/>
    <property type="match status" value="1"/>
</dbReference>
<protein>
    <submittedName>
        <fullName evidence="5">Beta-D-glucosyl crocetin beta-1,6-glucosyltransferase-like</fullName>
    </submittedName>
</protein>
<keyword evidence="2" id="KW-0328">Glycosyltransferase</keyword>
<dbReference type="GO" id="GO:0035251">
    <property type="term" value="F:UDP-glucosyltransferase activity"/>
    <property type="evidence" value="ECO:0000318"/>
    <property type="project" value="GO_Central"/>
</dbReference>
<dbReference type="GeneID" id="107778880"/>
<keyword evidence="3" id="KW-0808">Transferase</keyword>
<dbReference type="PaxDb" id="4097-A0A1S3YRK1"/>
<evidence type="ECO:0000256" key="2">
    <source>
        <dbReference type="ARBA" id="ARBA00022676"/>
    </source>
</evidence>
<dbReference type="Proteomes" id="UP000790787">
    <property type="component" value="Chromosome 11"/>
</dbReference>
<organism evidence="4 5">
    <name type="scientific">Nicotiana tabacum</name>
    <name type="common">Common tobacco</name>
    <dbReference type="NCBI Taxonomy" id="4097"/>
    <lineage>
        <taxon>Eukaryota</taxon>
        <taxon>Viridiplantae</taxon>
        <taxon>Streptophyta</taxon>
        <taxon>Embryophyta</taxon>
        <taxon>Tracheophyta</taxon>
        <taxon>Spermatophyta</taxon>
        <taxon>Magnoliopsida</taxon>
        <taxon>eudicotyledons</taxon>
        <taxon>Gunneridae</taxon>
        <taxon>Pentapetalae</taxon>
        <taxon>asterids</taxon>
        <taxon>lamiids</taxon>
        <taxon>Solanales</taxon>
        <taxon>Solanaceae</taxon>
        <taxon>Nicotianoideae</taxon>
        <taxon>Nicotianeae</taxon>
        <taxon>Nicotiana</taxon>
    </lineage>
</organism>
<evidence type="ECO:0000313" key="5">
    <source>
        <dbReference type="RefSeq" id="XP_016454692.1"/>
    </source>
</evidence>
<dbReference type="KEGG" id="nta:107778880"/>
<dbReference type="CDD" id="cd03784">
    <property type="entry name" value="GT1_Gtf-like"/>
    <property type="match status" value="1"/>
</dbReference>
<dbReference type="Gene3D" id="3.40.50.2000">
    <property type="entry name" value="Glycogen Phosphorylase B"/>
    <property type="match status" value="2"/>
</dbReference>
<accession>A0A1S3YRK1</accession>
<dbReference type="GO" id="GO:0016138">
    <property type="term" value="P:glycoside biosynthetic process"/>
    <property type="evidence" value="ECO:0007669"/>
    <property type="project" value="UniProtKB-ARBA"/>
</dbReference>
<dbReference type="AlphaFoldDB" id="A0A1S3YRK1"/>
<dbReference type="SMR" id="A0A1S3YRK1"/>
<dbReference type="RefSeq" id="XP_016454692.1">
    <property type="nucleotide sequence ID" value="XM_016599206.2"/>
</dbReference>
<dbReference type="OMA" id="WGEMSAK"/>
<proteinExistence type="inferred from homology"/>
<evidence type="ECO:0000256" key="1">
    <source>
        <dbReference type="ARBA" id="ARBA00009995"/>
    </source>
</evidence>
<gene>
    <name evidence="5" type="primary">LOC107778880</name>
</gene>
<reference evidence="5" key="2">
    <citation type="submission" date="2025-08" db="UniProtKB">
        <authorList>
            <consortium name="RefSeq"/>
        </authorList>
    </citation>
    <scope>IDENTIFICATION</scope>
    <source>
        <tissue evidence="5">Leaf</tissue>
    </source>
</reference>
<sequence>MSIFFKKKKKVLTSTNVTERRNTNLKVLMFPWLAYGHISPFLNLAKKLADKGFLIRVCSTPISLESIGKEIPEKYSASIKIVELHLPKLPQLLAPHCHTTNDLPPNLDHIVQKALKFSKPNFSKILENLKPDLVIYDILLQWAEVVANEHNIPSIKFITCGAAIFSYFFNSLRKPEVEFPFPDIYPKESELVKWGEMSAKFAKEKDPDDVDPFAKGSMQFMLMSTSRIIEAKYIDYLSELSNWKVIPVGLPIKDPMTNDADDVELIHWLEKKDENSTVFVNFGSEHLLTKEDMEEIAFGLEFSNVNFIWVVRFSKGEEQNLEEVLPQGFLERIGERGKVLDKWEQKSRILNHTSIGGFISYCDWSSVIKCLDFGVPMIAMPIYLDQPMNTRLMVELGVAVEIVRDDESKIHREEIAQVLESVIRGKIGGNMRTKVKDISKNLKSIRGEEMDGAAEELIQLCKNSIKIKIM</sequence>
<dbReference type="PANTHER" id="PTHR48044">
    <property type="entry name" value="GLYCOSYLTRANSFERASE"/>
    <property type="match status" value="1"/>
</dbReference>
<dbReference type="InterPro" id="IPR002213">
    <property type="entry name" value="UDP_glucos_trans"/>
</dbReference>
<evidence type="ECO:0000313" key="4">
    <source>
        <dbReference type="Proteomes" id="UP000790787"/>
    </source>
</evidence>
<dbReference type="PANTHER" id="PTHR48044:SF12">
    <property type="entry name" value="BETA-D-GLUCOSYL CROCETIN BETA-1,6-GLUCOSYLTRANSFERASE-LIKE"/>
    <property type="match status" value="1"/>
</dbReference>
<dbReference type="Pfam" id="PF00201">
    <property type="entry name" value="UDPGT"/>
    <property type="match status" value="1"/>
</dbReference>
<reference evidence="4" key="1">
    <citation type="journal article" date="2014" name="Nat. Commun.">
        <title>The tobacco genome sequence and its comparison with those of tomato and potato.</title>
        <authorList>
            <person name="Sierro N."/>
            <person name="Battey J.N."/>
            <person name="Ouadi S."/>
            <person name="Bakaher N."/>
            <person name="Bovet L."/>
            <person name="Willig A."/>
            <person name="Goepfert S."/>
            <person name="Peitsch M.C."/>
            <person name="Ivanov N.V."/>
        </authorList>
    </citation>
    <scope>NUCLEOTIDE SEQUENCE [LARGE SCALE GENOMIC DNA]</scope>
</reference>
<name>A0A1S3YRK1_TOBAC</name>
<dbReference type="SUPFAM" id="SSF53756">
    <property type="entry name" value="UDP-Glycosyltransferase/glycogen phosphorylase"/>
    <property type="match status" value="1"/>
</dbReference>
<evidence type="ECO:0000256" key="3">
    <source>
        <dbReference type="ARBA" id="ARBA00022679"/>
    </source>
</evidence>
<dbReference type="OrthoDB" id="5835829at2759"/>
<keyword evidence="4" id="KW-1185">Reference proteome</keyword>